<dbReference type="AlphaFoldDB" id="A0A1I3YP30"/>
<dbReference type="PANTHER" id="PTHR22642">
    <property type="entry name" value="IMIDAZOLONEPROPIONASE"/>
    <property type="match status" value="1"/>
</dbReference>
<dbReference type="CDD" id="cd01300">
    <property type="entry name" value="YtcJ_like"/>
    <property type="match status" value="1"/>
</dbReference>
<dbReference type="Proteomes" id="UP000183557">
    <property type="component" value="Unassembled WGS sequence"/>
</dbReference>
<evidence type="ECO:0000313" key="3">
    <source>
        <dbReference type="Proteomes" id="UP000183557"/>
    </source>
</evidence>
<dbReference type="EMBL" id="FOSB01000011">
    <property type="protein sequence ID" value="SFK33614.1"/>
    <property type="molecule type" value="Genomic_DNA"/>
</dbReference>
<dbReference type="Pfam" id="PF07969">
    <property type="entry name" value="Amidohydro_3"/>
    <property type="match status" value="1"/>
</dbReference>
<organism evidence="2 3">
    <name type="scientific">Halobacillus dabanensis</name>
    <dbReference type="NCBI Taxonomy" id="240302"/>
    <lineage>
        <taxon>Bacteria</taxon>
        <taxon>Bacillati</taxon>
        <taxon>Bacillota</taxon>
        <taxon>Bacilli</taxon>
        <taxon>Bacillales</taxon>
        <taxon>Bacillaceae</taxon>
        <taxon>Halobacillus</taxon>
    </lineage>
</organism>
<dbReference type="InterPro" id="IPR033932">
    <property type="entry name" value="YtcJ-like"/>
</dbReference>
<sequence length="539" mass="62132">MKVMNNVRLYKPFSEHDDGLYHAVIENGRFKEIKKGLYDETNHTEVINGEGNTLAPSFNDSHLHLLRFGLMDKELDFREVTSWEEMKKLVKEKYNHEKMEENEWIVGRGLDDSQLEDLDHMLDARDLEELDYQNPVFFLHEDGHECIVNEEAMKIIEEKDDLSGFPSEFIETDEEGNWTGRFKDTVVHFIKFHFRQKSKVEVKEAVEDGVQDLLKHGITSVHTDDLNYVGSYQTLWNAYTELEKEGKLPIDVHLHHYIFSIEDVKNFIEESNMRTGDGTHRVKVGAIKIFLDGTQRLHTSALRKPYTDAPEKYGVLNYSQSELNDILQLADENDLQVTMHAIGDGAVEAALHAIEQVGETHMRHRIIHAQVLGPDLLERMAEIKPYLEIQPGFMMSEYKETAKWVGEDRVNYCNIWNTVNQKEIPYTCSSDCPIGPLSPMVEMFAAVNRTDKEGNPSGGWMPEEKVSIDTIYNAYTVIPAQLEFREEVKGKVQEGFLADFILLSNHPKEINAFDIKDLEVVETWSQGEKVYAKEQKGTR</sequence>
<keyword evidence="3" id="KW-1185">Reference proteome</keyword>
<dbReference type="OrthoDB" id="9767366at2"/>
<dbReference type="InterPro" id="IPR013108">
    <property type="entry name" value="Amidohydro_3"/>
</dbReference>
<dbReference type="SUPFAM" id="SSF51556">
    <property type="entry name" value="Metallo-dependent hydrolases"/>
    <property type="match status" value="1"/>
</dbReference>
<dbReference type="Gene3D" id="3.10.310.70">
    <property type="match status" value="1"/>
</dbReference>
<dbReference type="Gene3D" id="2.30.40.10">
    <property type="entry name" value="Urease, subunit C, domain 1"/>
    <property type="match status" value="1"/>
</dbReference>
<dbReference type="RefSeq" id="WP_075037750.1">
    <property type="nucleotide sequence ID" value="NZ_FOSB01000011.1"/>
</dbReference>
<dbReference type="PANTHER" id="PTHR22642:SF2">
    <property type="entry name" value="PROTEIN LONG AFTER FAR-RED 3"/>
    <property type="match status" value="1"/>
</dbReference>
<name>A0A1I3YP30_HALDA</name>
<dbReference type="InterPro" id="IPR032466">
    <property type="entry name" value="Metal_Hydrolase"/>
</dbReference>
<reference evidence="3" key="1">
    <citation type="submission" date="2016-10" db="EMBL/GenBank/DDBJ databases">
        <authorList>
            <person name="Varghese N."/>
            <person name="Submissions S."/>
        </authorList>
    </citation>
    <scope>NUCLEOTIDE SEQUENCE [LARGE SCALE GENOMIC DNA]</scope>
    <source>
        <strain evidence="3">CGMCC 1.3704</strain>
    </source>
</reference>
<dbReference type="SUPFAM" id="SSF51338">
    <property type="entry name" value="Composite domain of metallo-dependent hydrolases"/>
    <property type="match status" value="1"/>
</dbReference>
<dbReference type="InterPro" id="IPR011059">
    <property type="entry name" value="Metal-dep_hydrolase_composite"/>
</dbReference>
<proteinExistence type="predicted"/>
<evidence type="ECO:0000259" key="1">
    <source>
        <dbReference type="Pfam" id="PF07969"/>
    </source>
</evidence>
<gene>
    <name evidence="2" type="ORF">SAMN04487936_111107</name>
</gene>
<dbReference type="Gene3D" id="3.20.20.140">
    <property type="entry name" value="Metal-dependent hydrolases"/>
    <property type="match status" value="1"/>
</dbReference>
<accession>A0A1I3YP30</accession>
<feature type="domain" description="Amidohydrolase 3" evidence="1">
    <location>
        <begin position="45"/>
        <end position="531"/>
    </location>
</feature>
<evidence type="ECO:0000313" key="2">
    <source>
        <dbReference type="EMBL" id="SFK33614.1"/>
    </source>
</evidence>
<dbReference type="GO" id="GO:0016810">
    <property type="term" value="F:hydrolase activity, acting on carbon-nitrogen (but not peptide) bonds"/>
    <property type="evidence" value="ECO:0007669"/>
    <property type="project" value="InterPro"/>
</dbReference>
<protein>
    <recommendedName>
        <fullName evidence="1">Amidohydrolase 3 domain-containing protein</fullName>
    </recommendedName>
</protein>